<dbReference type="RefSeq" id="WP_370565731.1">
    <property type="nucleotide sequence ID" value="NZ_JBFWIB010000023.1"/>
</dbReference>
<dbReference type="PANTHER" id="PTHR36922:SF1">
    <property type="entry name" value="DUF1993 DOMAIN-CONTAINING PROTEIN"/>
    <property type="match status" value="1"/>
</dbReference>
<gene>
    <name evidence="1" type="ORF">AB6713_18510</name>
</gene>
<evidence type="ECO:0000313" key="1">
    <source>
        <dbReference type="EMBL" id="MEZ0476590.1"/>
    </source>
</evidence>
<dbReference type="EMBL" id="JBFWIC010000041">
    <property type="protein sequence ID" value="MEZ0476590.1"/>
    <property type="molecule type" value="Genomic_DNA"/>
</dbReference>
<dbReference type="InterPro" id="IPR018531">
    <property type="entry name" value="DUF1993"/>
</dbReference>
<dbReference type="Proteomes" id="UP001566331">
    <property type="component" value="Unassembled WGS sequence"/>
</dbReference>
<evidence type="ECO:0000313" key="2">
    <source>
        <dbReference type="Proteomes" id="UP001566331"/>
    </source>
</evidence>
<dbReference type="SUPFAM" id="SSF109854">
    <property type="entry name" value="DinB/YfiT-like putative metalloenzymes"/>
    <property type="match status" value="1"/>
</dbReference>
<protein>
    <submittedName>
        <fullName evidence="1">DUF1993 domain-containing protein</fullName>
    </submittedName>
</protein>
<dbReference type="PANTHER" id="PTHR36922">
    <property type="entry name" value="BLL2446 PROTEIN"/>
    <property type="match status" value="1"/>
</dbReference>
<dbReference type="Gene3D" id="1.20.120.450">
    <property type="entry name" value="dinb family like domain"/>
    <property type="match status" value="1"/>
</dbReference>
<accession>A0ABV4HV08</accession>
<reference evidence="1 2" key="1">
    <citation type="submission" date="2024-07" db="EMBL/GenBank/DDBJ databases">
        <title>Luteimonas salilacus sp. nov., isolated from the shore soil of Salt Lake in Tibet of China.</title>
        <authorList>
            <person name="Zhang X."/>
            <person name="Li A."/>
        </authorList>
    </citation>
    <scope>NUCLEOTIDE SEQUENCE [LARGE SCALE GENOMIC DNA]</scope>
    <source>
        <strain evidence="1 2">B3-2-R+30</strain>
    </source>
</reference>
<proteinExistence type="predicted"/>
<organism evidence="1 2">
    <name type="scientific">Luteimonas salinilitoris</name>
    <dbReference type="NCBI Taxonomy" id="3237697"/>
    <lineage>
        <taxon>Bacteria</taxon>
        <taxon>Pseudomonadati</taxon>
        <taxon>Pseudomonadota</taxon>
        <taxon>Gammaproteobacteria</taxon>
        <taxon>Lysobacterales</taxon>
        <taxon>Lysobacteraceae</taxon>
        <taxon>Luteimonas</taxon>
    </lineage>
</organism>
<dbReference type="InterPro" id="IPR034660">
    <property type="entry name" value="DinB/YfiT-like"/>
</dbReference>
<sequence length="173" mass="19460">MHNQQLTEIQRVFTSRLETLEHLLDVGEKHFKDTDTFMGKRLAEDMFPFGGQIAFVCNQPRGFSQWCAGEPIDNLAPDSIQTIEQARAAIVQTKRLVAGIAAADSKLEEIKRIGLGRGRYVELQGHRYVADYLLPNLYFHVTSAYAILRLLGAPVGKSDYLYYLAPMVKQEGA</sequence>
<keyword evidence="2" id="KW-1185">Reference proteome</keyword>
<name>A0ABV4HV08_9GAMM</name>
<dbReference type="Pfam" id="PF09351">
    <property type="entry name" value="DUF1993"/>
    <property type="match status" value="1"/>
</dbReference>
<comment type="caution">
    <text evidence="1">The sequence shown here is derived from an EMBL/GenBank/DDBJ whole genome shotgun (WGS) entry which is preliminary data.</text>
</comment>